<dbReference type="Proteomes" id="UP001224775">
    <property type="component" value="Unassembled WGS sequence"/>
</dbReference>
<comment type="caution">
    <text evidence="3">The sequence shown here is derived from an EMBL/GenBank/DDBJ whole genome shotgun (WGS) entry which is preliminary data.</text>
</comment>
<evidence type="ECO:0000313" key="3">
    <source>
        <dbReference type="EMBL" id="KAK1740625.1"/>
    </source>
</evidence>
<feature type="compositionally biased region" description="Pro residues" evidence="2">
    <location>
        <begin position="456"/>
        <end position="473"/>
    </location>
</feature>
<feature type="region of interest" description="Disordered" evidence="2">
    <location>
        <begin position="445"/>
        <end position="586"/>
    </location>
</feature>
<keyword evidence="1" id="KW-0175">Coiled coil</keyword>
<reference evidence="3" key="1">
    <citation type="submission" date="2023-06" db="EMBL/GenBank/DDBJ databases">
        <title>Survivors Of The Sea: Transcriptome response of Skeletonema marinoi to long-term dormancy.</title>
        <authorList>
            <person name="Pinder M.I.M."/>
            <person name="Kourtchenko O."/>
            <person name="Robertson E.K."/>
            <person name="Larsson T."/>
            <person name="Maumus F."/>
            <person name="Osuna-Cruz C.M."/>
            <person name="Vancaester E."/>
            <person name="Stenow R."/>
            <person name="Vandepoele K."/>
            <person name="Ploug H."/>
            <person name="Bruchert V."/>
            <person name="Godhe A."/>
            <person name="Topel M."/>
        </authorList>
    </citation>
    <scope>NUCLEOTIDE SEQUENCE</scope>
    <source>
        <strain evidence="3">R05AC</strain>
    </source>
</reference>
<sequence>MAKTRIVTRVKDKTGLAKSKNKSEDLTNLREKHTQFSKNLKFLISTIQSNHEAMQAYSKSRLDVAKAINALTVDTPLFKCGGDIPASAIGTTDGGGGAEDNNPSSAAAAKATNARQIMSSNNNGNNSSSSTAIVAHDSNPTSFAAVHLQLHKKNKLYHRKYVEHILTYASDWERILSTRVNKHLKHAEKLRVDLDHYQKKVEELNKDANKTMTKGKSVSDKGVDKLKRNEQKLVNARREHEHFVSDLCGFMEEIMERGWKDLHPLLVKMAQFDVTLSGEEASLLSKGMVAVVGELKALAGSHTNMNPTGRLKELETWSLESINKTNPRTESQQEFGVIQRASSDELDVGGGGLFGSAPNSRQPSMDNLNGSFDWNTGVAPETSNALVPTTVSAPSSGYGLPPLPRQSSGMSSPHSSNSMVPMLNTMQAAAPAPTLDDIFGAAPAPVPSSGFNQPTGMPPPPPVMPPPPPPPQSSTPNMGTPMQMYNSSPMMNSSPMYNSSPMTQPPTLGMNQMSLGGGAMSPPSAGASSNPFGNQGPPPAPMMSSSPMPPAPHMMMNSSPMPPRQNSFGGGNQQAAPTPPTNPFEI</sequence>
<name>A0AAD9DCE8_9STRA</name>
<feature type="region of interest" description="Disordered" evidence="2">
    <location>
        <begin position="91"/>
        <end position="112"/>
    </location>
</feature>
<feature type="compositionally biased region" description="Low complexity" evidence="2">
    <location>
        <begin position="481"/>
        <end position="502"/>
    </location>
</feature>
<feature type="region of interest" description="Disordered" evidence="2">
    <location>
        <begin position="396"/>
        <end position="417"/>
    </location>
</feature>
<gene>
    <name evidence="3" type="ORF">QTG54_008720</name>
</gene>
<dbReference type="Gene3D" id="1.20.1270.60">
    <property type="entry name" value="Arfaptin homology (AH) domain/BAR domain"/>
    <property type="match status" value="1"/>
</dbReference>
<evidence type="ECO:0008006" key="5">
    <source>
        <dbReference type="Google" id="ProtNLM"/>
    </source>
</evidence>
<dbReference type="AlphaFoldDB" id="A0AAD9DCE8"/>
<feature type="compositionally biased region" description="Pro residues" evidence="2">
    <location>
        <begin position="577"/>
        <end position="586"/>
    </location>
</feature>
<organism evidence="3 4">
    <name type="scientific">Skeletonema marinoi</name>
    <dbReference type="NCBI Taxonomy" id="267567"/>
    <lineage>
        <taxon>Eukaryota</taxon>
        <taxon>Sar</taxon>
        <taxon>Stramenopiles</taxon>
        <taxon>Ochrophyta</taxon>
        <taxon>Bacillariophyta</taxon>
        <taxon>Coscinodiscophyceae</taxon>
        <taxon>Thalassiosirophycidae</taxon>
        <taxon>Thalassiosirales</taxon>
        <taxon>Skeletonemataceae</taxon>
        <taxon>Skeletonema</taxon>
        <taxon>Skeletonema marinoi-dohrnii complex</taxon>
    </lineage>
</organism>
<dbReference type="EMBL" id="JATAAI010000015">
    <property type="protein sequence ID" value="KAK1740625.1"/>
    <property type="molecule type" value="Genomic_DNA"/>
</dbReference>
<evidence type="ECO:0000313" key="4">
    <source>
        <dbReference type="Proteomes" id="UP001224775"/>
    </source>
</evidence>
<dbReference type="SUPFAM" id="SSF103657">
    <property type="entry name" value="BAR/IMD domain-like"/>
    <property type="match status" value="1"/>
</dbReference>
<protein>
    <recommendedName>
        <fullName evidence="5">BAR domain-containing protein</fullName>
    </recommendedName>
</protein>
<keyword evidence="4" id="KW-1185">Reference proteome</keyword>
<feature type="compositionally biased region" description="Pro residues" evidence="2">
    <location>
        <begin position="536"/>
        <end position="552"/>
    </location>
</feature>
<feature type="coiled-coil region" evidence="1">
    <location>
        <begin position="187"/>
        <end position="214"/>
    </location>
</feature>
<accession>A0AAD9DCE8</accession>
<dbReference type="InterPro" id="IPR027267">
    <property type="entry name" value="AH/BAR_dom_sf"/>
</dbReference>
<feature type="compositionally biased region" description="Low complexity" evidence="2">
    <location>
        <begin position="407"/>
        <end position="417"/>
    </location>
</feature>
<evidence type="ECO:0000256" key="1">
    <source>
        <dbReference type="SAM" id="Coils"/>
    </source>
</evidence>
<evidence type="ECO:0000256" key="2">
    <source>
        <dbReference type="SAM" id="MobiDB-lite"/>
    </source>
</evidence>
<proteinExistence type="predicted"/>
<feature type="compositionally biased region" description="Low complexity" evidence="2">
    <location>
        <begin position="520"/>
        <end position="533"/>
    </location>
</feature>